<feature type="region of interest" description="Disordered" evidence="1">
    <location>
        <begin position="1"/>
        <end position="44"/>
    </location>
</feature>
<dbReference type="Pfam" id="PF00170">
    <property type="entry name" value="bZIP_1"/>
    <property type="match status" value="1"/>
</dbReference>
<dbReference type="PANTHER" id="PTHR40618:SF1">
    <property type="entry name" value="B-ZIP TRANSCRIPTION FACTOR (EUROFUNG)"/>
    <property type="match status" value="1"/>
</dbReference>
<feature type="domain" description="BZIP" evidence="2">
    <location>
        <begin position="45"/>
        <end position="88"/>
    </location>
</feature>
<organism evidence="3 4">
    <name type="scientific">Stachybotrys elegans</name>
    <dbReference type="NCBI Taxonomy" id="80388"/>
    <lineage>
        <taxon>Eukaryota</taxon>
        <taxon>Fungi</taxon>
        <taxon>Dikarya</taxon>
        <taxon>Ascomycota</taxon>
        <taxon>Pezizomycotina</taxon>
        <taxon>Sordariomycetes</taxon>
        <taxon>Hypocreomycetidae</taxon>
        <taxon>Hypocreales</taxon>
        <taxon>Stachybotryaceae</taxon>
        <taxon>Stachybotrys</taxon>
    </lineage>
</organism>
<proteinExistence type="predicted"/>
<evidence type="ECO:0000313" key="4">
    <source>
        <dbReference type="Proteomes" id="UP000813444"/>
    </source>
</evidence>
<dbReference type="EMBL" id="JAGPNK010000010">
    <property type="protein sequence ID" value="KAH7312162.1"/>
    <property type="molecule type" value="Genomic_DNA"/>
</dbReference>
<evidence type="ECO:0000256" key="1">
    <source>
        <dbReference type="SAM" id="MobiDB-lite"/>
    </source>
</evidence>
<reference evidence="3" key="1">
    <citation type="journal article" date="2021" name="Nat. Commun.">
        <title>Genetic determinants of endophytism in the Arabidopsis root mycobiome.</title>
        <authorList>
            <person name="Mesny F."/>
            <person name="Miyauchi S."/>
            <person name="Thiergart T."/>
            <person name="Pickel B."/>
            <person name="Atanasova L."/>
            <person name="Karlsson M."/>
            <person name="Huettel B."/>
            <person name="Barry K.W."/>
            <person name="Haridas S."/>
            <person name="Chen C."/>
            <person name="Bauer D."/>
            <person name="Andreopoulos W."/>
            <person name="Pangilinan J."/>
            <person name="LaButti K."/>
            <person name="Riley R."/>
            <person name="Lipzen A."/>
            <person name="Clum A."/>
            <person name="Drula E."/>
            <person name="Henrissat B."/>
            <person name="Kohler A."/>
            <person name="Grigoriev I.V."/>
            <person name="Martin F.M."/>
            <person name="Hacquard S."/>
        </authorList>
    </citation>
    <scope>NUCLEOTIDE SEQUENCE</scope>
    <source>
        <strain evidence="3">MPI-CAGE-CH-0235</strain>
    </source>
</reference>
<dbReference type="PANTHER" id="PTHR40618">
    <property type="entry name" value="B-ZIP TRANSCRIPTION FACTOR (EUROFUNG)-RELATED"/>
    <property type="match status" value="1"/>
</dbReference>
<evidence type="ECO:0000313" key="3">
    <source>
        <dbReference type="EMBL" id="KAH7312162.1"/>
    </source>
</evidence>
<dbReference type="OrthoDB" id="3555317at2759"/>
<gene>
    <name evidence="3" type="ORF">B0I35DRAFT_49073</name>
</gene>
<dbReference type="SUPFAM" id="SSF57959">
    <property type="entry name" value="Leucine zipper domain"/>
    <property type="match status" value="1"/>
</dbReference>
<protein>
    <recommendedName>
        <fullName evidence="2">BZIP domain-containing protein</fullName>
    </recommendedName>
</protein>
<feature type="region of interest" description="Disordered" evidence="1">
    <location>
        <begin position="445"/>
        <end position="472"/>
    </location>
</feature>
<comment type="caution">
    <text evidence="3">The sequence shown here is derived from an EMBL/GenBank/DDBJ whole genome shotgun (WGS) entry which is preliminary data.</text>
</comment>
<dbReference type="CDD" id="cd14688">
    <property type="entry name" value="bZIP_YAP"/>
    <property type="match status" value="1"/>
</dbReference>
<dbReference type="InterPro" id="IPR046347">
    <property type="entry name" value="bZIP_sf"/>
</dbReference>
<dbReference type="GO" id="GO:0003700">
    <property type="term" value="F:DNA-binding transcription factor activity"/>
    <property type="evidence" value="ECO:0007669"/>
    <property type="project" value="InterPro"/>
</dbReference>
<evidence type="ECO:0000259" key="2">
    <source>
        <dbReference type="Pfam" id="PF00170"/>
    </source>
</evidence>
<name>A0A8K0SRE9_9HYPO</name>
<dbReference type="InterPro" id="IPR004827">
    <property type="entry name" value="bZIP"/>
</dbReference>
<dbReference type="Proteomes" id="UP000813444">
    <property type="component" value="Unassembled WGS sequence"/>
</dbReference>
<accession>A0A8K0SRE9</accession>
<dbReference type="Gene3D" id="1.20.5.170">
    <property type="match status" value="1"/>
</dbReference>
<keyword evidence="4" id="KW-1185">Reference proteome</keyword>
<feature type="compositionally biased region" description="Basic and acidic residues" evidence="1">
    <location>
        <begin position="446"/>
        <end position="455"/>
    </location>
</feature>
<dbReference type="AlphaFoldDB" id="A0A8K0SRE9"/>
<sequence>MSASVAQFPRKRQKTTGDDGDEQPKKKQRGRPRLNPTDENPDAIERRRTQIRLAQRNYRQRKDLTILNLEQRVKILELGNSQITHALQAFFNTVISLGLLTTTPELARPFGELNSTFSRVKQDLDKRIQDIESPVVDQVSQASPPPVVPPQPAPITPKVSNWTPPQSVPFSTPGSFSPLFAGSSPPVEAVTIHPTPPPAFDAVSQPTETATAQPTPAFEVIAQPTIHNASFPLDADFLPQEMELDMDFDKDMAIPSPLDIISLPAPPSYSFMEETFGRRFHRCALETGLRLVTSPCPPPGALEAVFGFCLLYETKGSIIKRLMTGLRRGRYESLNHWKAPFTNLGGSGFVFPDEQTSATGRGTTASKAFYELYKPQIASGFSMGPFDGRTESVRETYLDADYRIQYPGFEGEFYDPNEVERYLQDRGIFIPASADYIDAEINIDDFSDHSDDSEQQRGATDTAADGSWPNDELSTEAAGIVTTSGLSAMATQALDHSLPLSTETNDEPTFYCPLFPDKSWRGRGPKLVKITINVRTLINELIDHTVCLGRAPGIREVHIAQALKVAAGLLPPSPPSSCSAD</sequence>